<dbReference type="AlphaFoldDB" id="A0A2M7TLD8"/>
<proteinExistence type="predicted"/>
<dbReference type="EMBL" id="PFNL01000022">
    <property type="protein sequence ID" value="PIZ47938.1"/>
    <property type="molecule type" value="Genomic_DNA"/>
</dbReference>
<name>A0A2M7TLD8_UNCKA</name>
<reference evidence="2" key="1">
    <citation type="submission" date="2017-09" db="EMBL/GenBank/DDBJ databases">
        <title>Depth-based differentiation of microbial function through sediment-hosted aquifers and enrichment of novel symbionts in the deep terrestrial subsurface.</title>
        <authorList>
            <person name="Probst A.J."/>
            <person name="Ladd B."/>
            <person name="Jarett J.K."/>
            <person name="Geller-Mcgrath D.E."/>
            <person name="Sieber C.M.K."/>
            <person name="Emerson J.B."/>
            <person name="Anantharaman K."/>
            <person name="Thomas B.C."/>
            <person name="Malmstrom R."/>
            <person name="Stieglmeier M."/>
            <person name="Klingl A."/>
            <person name="Woyke T."/>
            <person name="Ryan C.M."/>
            <person name="Banfield J.F."/>
        </authorList>
    </citation>
    <scope>NUCLEOTIDE SEQUENCE [LARGE SCALE GENOMIC DNA]</scope>
</reference>
<evidence type="ECO:0000313" key="1">
    <source>
        <dbReference type="EMBL" id="PIZ47938.1"/>
    </source>
</evidence>
<accession>A0A2M7TLD8</accession>
<evidence type="ECO:0000313" key="2">
    <source>
        <dbReference type="Proteomes" id="UP000228920"/>
    </source>
</evidence>
<comment type="caution">
    <text evidence="1">The sequence shown here is derived from an EMBL/GenBank/DDBJ whole genome shotgun (WGS) entry which is preliminary data.</text>
</comment>
<gene>
    <name evidence="1" type="ORF">COY32_00995</name>
</gene>
<organism evidence="1 2">
    <name type="scientific">candidate division WWE3 bacterium CG_4_10_14_0_2_um_filter_41_14</name>
    <dbReference type="NCBI Taxonomy" id="1975072"/>
    <lineage>
        <taxon>Bacteria</taxon>
        <taxon>Katanobacteria</taxon>
    </lineage>
</organism>
<dbReference type="Proteomes" id="UP000228920">
    <property type="component" value="Unassembled WGS sequence"/>
</dbReference>
<sequence length="61" mass="6911">MKTTVLLLEVLHKLQLSLCFAFIFQGIAAQTSFTILNYFSVRNCSFDQGARILISLLPHTH</sequence>
<protein>
    <submittedName>
        <fullName evidence="1">Uncharacterized protein</fullName>
    </submittedName>
</protein>